<dbReference type="RefSeq" id="WP_194122342.1">
    <property type="nucleotide sequence ID" value="NZ_JACYGY010000001.1"/>
</dbReference>
<dbReference type="EMBL" id="JACYGY010000001">
    <property type="protein sequence ID" value="MBE9464273.1"/>
    <property type="molecule type" value="Genomic_DNA"/>
</dbReference>
<feature type="domain" description="Cyclic nucleotide-binding" evidence="1">
    <location>
        <begin position="31"/>
        <end position="108"/>
    </location>
</feature>
<protein>
    <submittedName>
        <fullName evidence="2">Crp/Fnr family transcriptional regulator</fullName>
    </submittedName>
</protein>
<gene>
    <name evidence="2" type="ORF">IEE83_20490</name>
</gene>
<dbReference type="SUPFAM" id="SSF51206">
    <property type="entry name" value="cAMP-binding domain-like"/>
    <property type="match status" value="1"/>
</dbReference>
<keyword evidence="3" id="KW-1185">Reference proteome</keyword>
<sequence>MYENLIRHIQRFVSLNEEEQIILKSYLKFETVKKKQFLLEEGQVCHANWFIVKGCLRSYTLKENGNKQMVQFAIENWWLTDYFSFEQKKASNLFIQTVEDCELISIDDRIQDEVFAKIPQLERYFRLILQKSFAASLMRLQYMFNLSPEERFHHFNNNFPSFIQRVPQYMLASYLGFTPEFLSKIRAKIADS</sequence>
<dbReference type="Pfam" id="PF00027">
    <property type="entry name" value="cNMP_binding"/>
    <property type="match status" value="1"/>
</dbReference>
<evidence type="ECO:0000313" key="2">
    <source>
        <dbReference type="EMBL" id="MBE9464273.1"/>
    </source>
</evidence>
<organism evidence="2 3">
    <name type="scientific">Dyadobacter subterraneus</name>
    <dbReference type="NCBI Taxonomy" id="2773304"/>
    <lineage>
        <taxon>Bacteria</taxon>
        <taxon>Pseudomonadati</taxon>
        <taxon>Bacteroidota</taxon>
        <taxon>Cytophagia</taxon>
        <taxon>Cytophagales</taxon>
        <taxon>Spirosomataceae</taxon>
        <taxon>Dyadobacter</taxon>
    </lineage>
</organism>
<name>A0ABR9WFK3_9BACT</name>
<evidence type="ECO:0000259" key="1">
    <source>
        <dbReference type="Pfam" id="PF00027"/>
    </source>
</evidence>
<evidence type="ECO:0000313" key="3">
    <source>
        <dbReference type="Proteomes" id="UP000634134"/>
    </source>
</evidence>
<dbReference type="Proteomes" id="UP000634134">
    <property type="component" value="Unassembled WGS sequence"/>
</dbReference>
<reference evidence="3" key="1">
    <citation type="submission" date="2023-07" db="EMBL/GenBank/DDBJ databases">
        <title>Dyadobacter sp. nov 'subterranea' isolated from contaminted grondwater.</title>
        <authorList>
            <person name="Szabo I."/>
            <person name="Al-Omari J."/>
            <person name="Szerdahelyi S.G."/>
            <person name="Rado J."/>
        </authorList>
    </citation>
    <scope>NUCLEOTIDE SEQUENCE [LARGE SCALE GENOMIC DNA]</scope>
    <source>
        <strain evidence="3">UP-52</strain>
    </source>
</reference>
<comment type="caution">
    <text evidence="2">The sequence shown here is derived from an EMBL/GenBank/DDBJ whole genome shotgun (WGS) entry which is preliminary data.</text>
</comment>
<dbReference type="InterPro" id="IPR014710">
    <property type="entry name" value="RmlC-like_jellyroll"/>
</dbReference>
<accession>A0ABR9WFK3</accession>
<dbReference type="Gene3D" id="2.60.120.10">
    <property type="entry name" value="Jelly Rolls"/>
    <property type="match status" value="1"/>
</dbReference>
<proteinExistence type="predicted"/>
<dbReference type="InterPro" id="IPR018490">
    <property type="entry name" value="cNMP-bd_dom_sf"/>
</dbReference>
<dbReference type="InterPro" id="IPR000595">
    <property type="entry name" value="cNMP-bd_dom"/>
</dbReference>
<dbReference type="CDD" id="cd00038">
    <property type="entry name" value="CAP_ED"/>
    <property type="match status" value="1"/>
</dbReference>